<dbReference type="NCBIfam" id="NF033766">
    <property type="entry name" value="choice_anch_G"/>
    <property type="match status" value="1"/>
</dbReference>
<feature type="signal peptide" evidence="3">
    <location>
        <begin position="1"/>
        <end position="20"/>
    </location>
</feature>
<comment type="caution">
    <text evidence="4">The sequence shown here is derived from an EMBL/GenBank/DDBJ whole genome shotgun (WGS) entry which is preliminary data.</text>
</comment>
<dbReference type="AlphaFoldDB" id="A0A3L8PTX2"/>
<sequence length="617" mass="60660">MAAVGTAAALVLSSAGPVAAAEGDDAQAEGRVLTGSAGTLDLDTLAALRPAFVADPNDQQVSPLAVDVLSTLGIDLGGGIQLFGPNGVIGVGALGQVARTSDTTASAASGAVTDEGAIAVGGNGVGDEAYVDLTALLSSAGVADVTAGLVDQLRLDLGVLSATAQAKGGEIESDYQISGGRLTLRSPAVTDLTAGIDEVLGTLSDTANDVLGPQGALDSSLSSVSSGLVEPLTTALNTLSLGLVSVDDVNVAAAATVDVRAALSSVTSSPLTDTERGVTIDLSRGTIEVDLAKLITYAQGGTYDGTLNNLAPNTEILDPELIKTVLDGAIGMLLDQVPALVVNAATDALNSTELTVHLTANAEVVAVVPVPLATIDIKLAGPIGGFLGLEGATAPNADTSETKVLGGLLPVDELLEPVLGVVTGNLLPALVQPLQSALSQVGIVASVVEPVVSIATTALDPLAPVLNQLLSVTANVQQRPGAFTQAGGVDAGSFTQRALSVRLLPGFGTPLAEVNLASATVRAGVVEGTDPEPDPEPGTDPEPPGTDPDGPDGPNTGGPTPGNNHAGGGGATTASAAKKLPAAGADLGPATVLVALLLLTGGSAAVMVARRSRQSAL</sequence>
<evidence type="ECO:0000256" key="1">
    <source>
        <dbReference type="SAM" id="MobiDB-lite"/>
    </source>
</evidence>
<dbReference type="RefSeq" id="WP_121792869.1">
    <property type="nucleotide sequence ID" value="NZ_RDBF01000001.1"/>
</dbReference>
<keyword evidence="5" id="KW-1185">Reference proteome</keyword>
<evidence type="ECO:0000313" key="5">
    <source>
        <dbReference type="Proteomes" id="UP000282515"/>
    </source>
</evidence>
<feature type="region of interest" description="Disordered" evidence="1">
    <location>
        <begin position="526"/>
        <end position="575"/>
    </location>
</feature>
<feature type="transmembrane region" description="Helical" evidence="2">
    <location>
        <begin position="587"/>
        <end position="609"/>
    </location>
</feature>
<protein>
    <recommendedName>
        <fullName evidence="6">Choice-of-anchor G family protein</fullName>
    </recommendedName>
</protein>
<evidence type="ECO:0008006" key="6">
    <source>
        <dbReference type="Google" id="ProtNLM"/>
    </source>
</evidence>
<keyword evidence="2" id="KW-0812">Transmembrane</keyword>
<reference evidence="4 5" key="1">
    <citation type="submission" date="2018-10" db="EMBL/GenBank/DDBJ databases">
        <title>Aeromicrobium sp. 9W16Y-2 whole genome shotgun sequence.</title>
        <authorList>
            <person name="Li F."/>
        </authorList>
    </citation>
    <scope>NUCLEOTIDE SEQUENCE [LARGE SCALE GENOMIC DNA]</scope>
    <source>
        <strain evidence="4 5">9W16Y-2</strain>
    </source>
</reference>
<evidence type="ECO:0000256" key="3">
    <source>
        <dbReference type="SAM" id="SignalP"/>
    </source>
</evidence>
<keyword evidence="2" id="KW-0472">Membrane</keyword>
<organism evidence="4 5">
    <name type="scientific">Aeromicrobium phragmitis</name>
    <dbReference type="NCBI Taxonomy" id="2478914"/>
    <lineage>
        <taxon>Bacteria</taxon>
        <taxon>Bacillati</taxon>
        <taxon>Actinomycetota</taxon>
        <taxon>Actinomycetes</taxon>
        <taxon>Propionibacteriales</taxon>
        <taxon>Nocardioidaceae</taxon>
        <taxon>Aeromicrobium</taxon>
    </lineage>
</organism>
<evidence type="ECO:0000256" key="2">
    <source>
        <dbReference type="SAM" id="Phobius"/>
    </source>
</evidence>
<feature type="compositionally biased region" description="Acidic residues" evidence="1">
    <location>
        <begin position="529"/>
        <end position="539"/>
    </location>
</feature>
<proteinExistence type="predicted"/>
<feature type="chain" id="PRO_5018034754" description="Choice-of-anchor G family protein" evidence="3">
    <location>
        <begin position="21"/>
        <end position="617"/>
    </location>
</feature>
<keyword evidence="2" id="KW-1133">Transmembrane helix</keyword>
<name>A0A3L8PTX2_9ACTN</name>
<keyword evidence="3" id="KW-0732">Signal</keyword>
<accession>A0A3L8PTX2</accession>
<dbReference type="InterPro" id="IPR047900">
    <property type="entry name" value="Choice_anch_G"/>
</dbReference>
<feature type="compositionally biased region" description="Gly residues" evidence="1">
    <location>
        <begin position="555"/>
        <end position="571"/>
    </location>
</feature>
<gene>
    <name evidence="4" type="ORF">D9V41_02185</name>
</gene>
<evidence type="ECO:0000313" key="4">
    <source>
        <dbReference type="EMBL" id="RLV57462.1"/>
    </source>
</evidence>
<dbReference type="EMBL" id="RDBF01000001">
    <property type="protein sequence ID" value="RLV57462.1"/>
    <property type="molecule type" value="Genomic_DNA"/>
</dbReference>
<dbReference type="Proteomes" id="UP000282515">
    <property type="component" value="Unassembled WGS sequence"/>
</dbReference>